<protein>
    <recommendedName>
        <fullName evidence="7">Cytochrome C biogenesis protein transmembrane domain-containing protein</fullName>
    </recommendedName>
</protein>
<dbReference type="HOGENOM" id="CLU_053225_2_0_9"/>
<keyword evidence="4 6" id="KW-1133">Transmembrane helix</keyword>
<dbReference type="AlphaFoldDB" id="Q24NT4"/>
<dbReference type="PANTHER" id="PTHR31272">
    <property type="entry name" value="CYTOCHROME C-TYPE BIOGENESIS PROTEIN HI_1454-RELATED"/>
    <property type="match status" value="1"/>
</dbReference>
<dbReference type="GO" id="GO:0017004">
    <property type="term" value="P:cytochrome complex assembly"/>
    <property type="evidence" value="ECO:0007669"/>
    <property type="project" value="InterPro"/>
</dbReference>
<feature type="transmembrane region" description="Helical" evidence="6">
    <location>
        <begin position="6"/>
        <end position="38"/>
    </location>
</feature>
<evidence type="ECO:0000256" key="1">
    <source>
        <dbReference type="ARBA" id="ARBA00004141"/>
    </source>
</evidence>
<dbReference type="RefSeq" id="WP_011461883.1">
    <property type="nucleotide sequence ID" value="NC_007907.1"/>
</dbReference>
<evidence type="ECO:0000313" key="8">
    <source>
        <dbReference type="EMBL" id="BAE86308.1"/>
    </source>
</evidence>
<dbReference type="Proteomes" id="UP000001946">
    <property type="component" value="Chromosome"/>
</dbReference>
<feature type="transmembrane region" description="Helical" evidence="6">
    <location>
        <begin position="135"/>
        <end position="165"/>
    </location>
</feature>
<evidence type="ECO:0000256" key="3">
    <source>
        <dbReference type="ARBA" id="ARBA00022692"/>
    </source>
</evidence>
<dbReference type="eggNOG" id="COG0785">
    <property type="taxonomic scope" value="Bacteria"/>
</dbReference>
<dbReference type="EMBL" id="AP008230">
    <property type="protein sequence ID" value="BAE86308.1"/>
    <property type="molecule type" value="Genomic_DNA"/>
</dbReference>
<evidence type="ECO:0000256" key="2">
    <source>
        <dbReference type="ARBA" id="ARBA00006143"/>
    </source>
</evidence>
<dbReference type="InterPro" id="IPR003834">
    <property type="entry name" value="Cyt_c_assmbl_TM_dom"/>
</dbReference>
<dbReference type="Pfam" id="PF02683">
    <property type="entry name" value="DsbD_TM"/>
    <property type="match status" value="1"/>
</dbReference>
<keyword evidence="9" id="KW-1185">Reference proteome</keyword>
<organism evidence="8 9">
    <name type="scientific">Desulfitobacterium hafniense (strain Y51)</name>
    <dbReference type="NCBI Taxonomy" id="138119"/>
    <lineage>
        <taxon>Bacteria</taxon>
        <taxon>Bacillati</taxon>
        <taxon>Bacillota</taxon>
        <taxon>Clostridia</taxon>
        <taxon>Eubacteriales</taxon>
        <taxon>Desulfitobacteriaceae</taxon>
        <taxon>Desulfitobacterium</taxon>
    </lineage>
</organism>
<dbReference type="GO" id="GO:0016020">
    <property type="term" value="C:membrane"/>
    <property type="evidence" value="ECO:0007669"/>
    <property type="project" value="UniProtKB-SubCell"/>
</dbReference>
<evidence type="ECO:0000259" key="7">
    <source>
        <dbReference type="Pfam" id="PF02683"/>
    </source>
</evidence>
<feature type="domain" description="Cytochrome C biogenesis protein transmembrane" evidence="7">
    <location>
        <begin position="4"/>
        <end position="229"/>
    </location>
</feature>
<keyword evidence="5 6" id="KW-0472">Membrane</keyword>
<evidence type="ECO:0000256" key="5">
    <source>
        <dbReference type="ARBA" id="ARBA00023136"/>
    </source>
</evidence>
<keyword evidence="3 6" id="KW-0812">Transmembrane</keyword>
<gene>
    <name evidence="8" type="ordered locus">DSY4519</name>
</gene>
<feature type="transmembrane region" description="Helical" evidence="6">
    <location>
        <begin position="211"/>
        <end position="228"/>
    </location>
</feature>
<dbReference type="PANTHER" id="PTHR31272:SF4">
    <property type="entry name" value="CYTOCHROME C-TYPE BIOGENESIS PROTEIN HI_1454-RELATED"/>
    <property type="match status" value="1"/>
</dbReference>
<feature type="transmembrane region" description="Helical" evidence="6">
    <location>
        <begin position="171"/>
        <end position="190"/>
    </location>
</feature>
<proteinExistence type="inferred from homology"/>
<feature type="transmembrane region" description="Helical" evidence="6">
    <location>
        <begin position="59"/>
        <end position="80"/>
    </location>
</feature>
<dbReference type="KEGG" id="dsy:DSY4519"/>
<evidence type="ECO:0000313" key="9">
    <source>
        <dbReference type="Proteomes" id="UP000001946"/>
    </source>
</evidence>
<dbReference type="InterPro" id="IPR051790">
    <property type="entry name" value="Cytochrome_c-biogenesis_DsbD"/>
</dbReference>
<comment type="similarity">
    <text evidence="2">Belongs to the DsbD family.</text>
</comment>
<comment type="subcellular location">
    <subcellularLocation>
        <location evidence="1">Membrane</location>
        <topology evidence="1">Multi-pass membrane protein</topology>
    </subcellularLocation>
</comment>
<evidence type="ECO:0000256" key="4">
    <source>
        <dbReference type="ARBA" id="ARBA00022989"/>
    </source>
</evidence>
<accession>Q24NT4</accession>
<reference evidence="8 9" key="1">
    <citation type="journal article" date="2006" name="J. Bacteriol.">
        <title>Complete genome sequence of the dehalorespiring bacterium Desulfitobacterium hafniense Y51 and comparison with Dehalococcoides ethenogenes 195.</title>
        <authorList>
            <person name="Nonaka H."/>
            <person name="Keresztes G."/>
            <person name="Shinoda Y."/>
            <person name="Ikenaga Y."/>
            <person name="Abe M."/>
            <person name="Naito K."/>
            <person name="Inatomi K."/>
            <person name="Furukawa K."/>
            <person name="Inui M."/>
            <person name="Yukawa H."/>
        </authorList>
    </citation>
    <scope>NUCLEOTIDE SEQUENCE [LARGE SCALE GENOMIC DNA]</scope>
    <source>
        <strain evidence="8 9">Y51</strain>
    </source>
</reference>
<evidence type="ECO:0000256" key="6">
    <source>
        <dbReference type="SAM" id="Phobius"/>
    </source>
</evidence>
<name>Q24NT4_DESHY</name>
<feature type="transmembrane region" description="Helical" evidence="6">
    <location>
        <begin position="92"/>
        <end position="114"/>
    </location>
</feature>
<sequence>MSTTVLSIAFAAGVLSFLSPCIIPMLGVYFSLITGLTVSGLKDATLDTALRRRIMKNTLAFVAGFSIVFIAAGAVAGQLGSLFSQWQGVLNFLGGTMILILALKMLGFFQLPFLNRLHWEPRFFTKLREKATRSAWSSFLVGLLFSVACSHCIAPTLFSILALAGTTQTPGSGMLIMFFFSLGLSIPYVLAGMSFNKVINFLKRYRRYQVIAERVAGVLMLFIAYIIYSNQLSELTGFLGRFTPNLPLGM</sequence>
<dbReference type="STRING" id="138119.DSY4519"/>